<keyword evidence="1" id="KW-0001">2Fe-2S</keyword>
<dbReference type="FunFam" id="2.102.10.10:FF:000021">
    <property type="entry name" value="Ferredoxin, Rieske superfamily"/>
    <property type="match status" value="1"/>
</dbReference>
<dbReference type="RefSeq" id="WP_264714356.1">
    <property type="nucleotide sequence ID" value="NZ_JAPDNT010000010.1"/>
</dbReference>
<evidence type="ECO:0000313" key="7">
    <source>
        <dbReference type="Proteomes" id="UP001165679"/>
    </source>
</evidence>
<dbReference type="AlphaFoldDB" id="A0AA41YMV3"/>
<protein>
    <submittedName>
        <fullName evidence="6">Rieske (2Fe-2S) protein</fullName>
    </submittedName>
</protein>
<evidence type="ECO:0000256" key="1">
    <source>
        <dbReference type="ARBA" id="ARBA00022714"/>
    </source>
</evidence>
<dbReference type="PANTHER" id="PTHR21496">
    <property type="entry name" value="FERREDOXIN-RELATED"/>
    <property type="match status" value="1"/>
</dbReference>
<organism evidence="6 7">
    <name type="scientific">Limobrevibacterium gyesilva</name>
    <dbReference type="NCBI Taxonomy" id="2991712"/>
    <lineage>
        <taxon>Bacteria</taxon>
        <taxon>Pseudomonadati</taxon>
        <taxon>Pseudomonadota</taxon>
        <taxon>Alphaproteobacteria</taxon>
        <taxon>Acetobacterales</taxon>
        <taxon>Acetobacteraceae</taxon>
        <taxon>Limobrevibacterium</taxon>
    </lineage>
</organism>
<proteinExistence type="predicted"/>
<dbReference type="GO" id="GO:0046872">
    <property type="term" value="F:metal ion binding"/>
    <property type="evidence" value="ECO:0007669"/>
    <property type="project" value="UniProtKB-KW"/>
</dbReference>
<evidence type="ECO:0000256" key="2">
    <source>
        <dbReference type="ARBA" id="ARBA00022723"/>
    </source>
</evidence>
<feature type="domain" description="Rieske" evidence="5">
    <location>
        <begin position="4"/>
        <end position="115"/>
    </location>
</feature>
<keyword evidence="4" id="KW-0411">Iron-sulfur</keyword>
<evidence type="ECO:0000259" key="5">
    <source>
        <dbReference type="PROSITE" id="PS51296"/>
    </source>
</evidence>
<dbReference type="InterPro" id="IPR017941">
    <property type="entry name" value="Rieske_2Fe-2S"/>
</dbReference>
<comment type="caution">
    <text evidence="6">The sequence shown here is derived from an EMBL/GenBank/DDBJ whole genome shotgun (WGS) entry which is preliminary data.</text>
</comment>
<keyword evidence="7" id="KW-1185">Reference proteome</keyword>
<evidence type="ECO:0000256" key="4">
    <source>
        <dbReference type="ARBA" id="ARBA00023014"/>
    </source>
</evidence>
<dbReference type="PANTHER" id="PTHR21496:SF23">
    <property type="entry name" value="3-PHENYLPROPIONATE_CINNAMIC ACID DIOXYGENASE FERREDOXIN SUBUNIT"/>
    <property type="match status" value="1"/>
</dbReference>
<name>A0AA41YMV3_9PROT</name>
<reference evidence="6" key="1">
    <citation type="submission" date="2022-09" db="EMBL/GenBank/DDBJ databases">
        <title>Rhodovastum sp. nov. RN2-1 isolated from soil in Seongnam, South Korea.</title>
        <authorList>
            <person name="Le N.T."/>
        </authorList>
    </citation>
    <scope>NUCLEOTIDE SEQUENCE</scope>
    <source>
        <strain evidence="6">RN2-1</strain>
    </source>
</reference>
<accession>A0AA41YMV3</accession>
<evidence type="ECO:0000313" key="6">
    <source>
        <dbReference type="EMBL" id="MCW3475635.1"/>
    </source>
</evidence>
<dbReference type="PROSITE" id="PS51296">
    <property type="entry name" value="RIESKE"/>
    <property type="match status" value="1"/>
</dbReference>
<dbReference type="SUPFAM" id="SSF50022">
    <property type="entry name" value="ISP domain"/>
    <property type="match status" value="1"/>
</dbReference>
<dbReference type="GO" id="GO:0051537">
    <property type="term" value="F:2 iron, 2 sulfur cluster binding"/>
    <property type="evidence" value="ECO:0007669"/>
    <property type="project" value="UniProtKB-KW"/>
</dbReference>
<dbReference type="Proteomes" id="UP001165679">
    <property type="component" value="Unassembled WGS sequence"/>
</dbReference>
<reference evidence="6" key="2">
    <citation type="submission" date="2022-10" db="EMBL/GenBank/DDBJ databases">
        <authorList>
            <person name="Trinh H.N."/>
        </authorList>
    </citation>
    <scope>NUCLEOTIDE SEQUENCE</scope>
    <source>
        <strain evidence="6">RN2-1</strain>
    </source>
</reference>
<evidence type="ECO:0000256" key="3">
    <source>
        <dbReference type="ARBA" id="ARBA00023004"/>
    </source>
</evidence>
<dbReference type="CDD" id="cd03467">
    <property type="entry name" value="Rieske"/>
    <property type="match status" value="1"/>
</dbReference>
<keyword evidence="3" id="KW-0408">Iron</keyword>
<dbReference type="EMBL" id="JAPDNT010000010">
    <property type="protein sequence ID" value="MCW3475635.1"/>
    <property type="molecule type" value="Genomic_DNA"/>
</dbReference>
<dbReference type="Gene3D" id="2.102.10.10">
    <property type="entry name" value="Rieske [2Fe-2S] iron-sulphur domain"/>
    <property type="match status" value="1"/>
</dbReference>
<keyword evidence="2" id="KW-0479">Metal-binding</keyword>
<sequence>MARHVVATVTEIPPGARKLLTVAGREIGVFNIGGEYFALLNRCPHQGGALCKGPLVGLVTSREPGRFDYSRRGEMLKCPWHGWEYDVRTGQSWCDPDDVKVRLYKVSVEPGEAVARGPFVAETFAVSVEQDYIVVEV</sequence>
<dbReference type="Pfam" id="PF00355">
    <property type="entry name" value="Rieske"/>
    <property type="match status" value="1"/>
</dbReference>
<gene>
    <name evidence="6" type="ORF">OL599_13705</name>
</gene>
<dbReference type="InterPro" id="IPR036922">
    <property type="entry name" value="Rieske_2Fe-2S_sf"/>
</dbReference>